<organism evidence="1 2">
    <name type="scientific">Mycena albidolilacea</name>
    <dbReference type="NCBI Taxonomy" id="1033008"/>
    <lineage>
        <taxon>Eukaryota</taxon>
        <taxon>Fungi</taxon>
        <taxon>Dikarya</taxon>
        <taxon>Basidiomycota</taxon>
        <taxon>Agaricomycotina</taxon>
        <taxon>Agaricomycetes</taxon>
        <taxon>Agaricomycetidae</taxon>
        <taxon>Agaricales</taxon>
        <taxon>Marasmiineae</taxon>
        <taxon>Mycenaceae</taxon>
        <taxon>Mycena</taxon>
    </lineage>
</organism>
<sequence>MPRPLVFPARGLGTSKCSSDYPKNSKTIHWCLRTGKHHASLMSNGTRILARGTMTITPCTIPPRANGFANTSIVHLTDIQQTCQLFPKFGRADVDRDWMTDTILDQCTAFYLNNWGSMYAYKSIW</sequence>
<dbReference type="Proteomes" id="UP001218218">
    <property type="component" value="Unassembled WGS sequence"/>
</dbReference>
<keyword evidence="2" id="KW-1185">Reference proteome</keyword>
<comment type="caution">
    <text evidence="1">The sequence shown here is derived from an EMBL/GenBank/DDBJ whole genome shotgun (WGS) entry which is preliminary data.</text>
</comment>
<gene>
    <name evidence="1" type="ORF">DFH08DRAFT_757211</name>
</gene>
<protein>
    <submittedName>
        <fullName evidence="1">Uncharacterized protein</fullName>
    </submittedName>
</protein>
<proteinExistence type="predicted"/>
<dbReference type="EMBL" id="JARIHO010000079">
    <property type="protein sequence ID" value="KAJ7310160.1"/>
    <property type="molecule type" value="Genomic_DNA"/>
</dbReference>
<evidence type="ECO:0000313" key="2">
    <source>
        <dbReference type="Proteomes" id="UP001218218"/>
    </source>
</evidence>
<accession>A0AAD7ECD5</accession>
<dbReference type="AlphaFoldDB" id="A0AAD7ECD5"/>
<reference evidence="1" key="1">
    <citation type="submission" date="2023-03" db="EMBL/GenBank/DDBJ databases">
        <title>Massive genome expansion in bonnet fungi (Mycena s.s.) driven by repeated elements and novel gene families across ecological guilds.</title>
        <authorList>
            <consortium name="Lawrence Berkeley National Laboratory"/>
            <person name="Harder C.B."/>
            <person name="Miyauchi S."/>
            <person name="Viragh M."/>
            <person name="Kuo A."/>
            <person name="Thoen E."/>
            <person name="Andreopoulos B."/>
            <person name="Lu D."/>
            <person name="Skrede I."/>
            <person name="Drula E."/>
            <person name="Henrissat B."/>
            <person name="Morin E."/>
            <person name="Kohler A."/>
            <person name="Barry K."/>
            <person name="LaButti K."/>
            <person name="Morin E."/>
            <person name="Salamov A."/>
            <person name="Lipzen A."/>
            <person name="Mereny Z."/>
            <person name="Hegedus B."/>
            <person name="Baldrian P."/>
            <person name="Stursova M."/>
            <person name="Weitz H."/>
            <person name="Taylor A."/>
            <person name="Grigoriev I.V."/>
            <person name="Nagy L.G."/>
            <person name="Martin F."/>
            <person name="Kauserud H."/>
        </authorList>
    </citation>
    <scope>NUCLEOTIDE SEQUENCE</scope>
    <source>
        <strain evidence="1">CBHHK002</strain>
    </source>
</reference>
<evidence type="ECO:0000313" key="1">
    <source>
        <dbReference type="EMBL" id="KAJ7310160.1"/>
    </source>
</evidence>
<name>A0AAD7ECD5_9AGAR</name>